<protein>
    <recommendedName>
        <fullName evidence="4">TauD/TfdA-like domain-containing protein</fullName>
    </recommendedName>
</protein>
<dbReference type="PaxDb" id="2903-EOD34607"/>
<evidence type="ECO:0000256" key="1">
    <source>
        <dbReference type="ARBA" id="ARBA00023604"/>
    </source>
</evidence>
<dbReference type="GeneID" id="17279879"/>
<accession>A0A0D3KFS2</accession>
<reference evidence="3" key="1">
    <citation type="journal article" date="2013" name="Nature">
        <title>Pan genome of the phytoplankton Emiliania underpins its global distribution.</title>
        <authorList>
            <person name="Read B.A."/>
            <person name="Kegel J."/>
            <person name="Klute M.J."/>
            <person name="Kuo A."/>
            <person name="Lefebvre S.C."/>
            <person name="Maumus F."/>
            <person name="Mayer C."/>
            <person name="Miller J."/>
            <person name="Monier A."/>
            <person name="Salamov A."/>
            <person name="Young J."/>
            <person name="Aguilar M."/>
            <person name="Claverie J.M."/>
            <person name="Frickenhaus S."/>
            <person name="Gonzalez K."/>
            <person name="Herman E.K."/>
            <person name="Lin Y.C."/>
            <person name="Napier J."/>
            <person name="Ogata H."/>
            <person name="Sarno A.F."/>
            <person name="Shmutz J."/>
            <person name="Schroeder D."/>
            <person name="de Vargas C."/>
            <person name="Verret F."/>
            <person name="von Dassow P."/>
            <person name="Valentin K."/>
            <person name="Van de Peer Y."/>
            <person name="Wheeler G."/>
            <person name="Dacks J.B."/>
            <person name="Delwiche C.F."/>
            <person name="Dyhrman S.T."/>
            <person name="Glockner G."/>
            <person name="John U."/>
            <person name="Richards T."/>
            <person name="Worden A.Z."/>
            <person name="Zhang X."/>
            <person name="Grigoriev I.V."/>
            <person name="Allen A.E."/>
            <person name="Bidle K."/>
            <person name="Borodovsky M."/>
            <person name="Bowler C."/>
            <person name="Brownlee C."/>
            <person name="Cock J.M."/>
            <person name="Elias M."/>
            <person name="Gladyshev V.N."/>
            <person name="Groth M."/>
            <person name="Guda C."/>
            <person name="Hadaegh A."/>
            <person name="Iglesias-Rodriguez M.D."/>
            <person name="Jenkins J."/>
            <person name="Jones B.M."/>
            <person name="Lawson T."/>
            <person name="Leese F."/>
            <person name="Lindquist E."/>
            <person name="Lobanov A."/>
            <person name="Lomsadze A."/>
            <person name="Malik S.B."/>
            <person name="Marsh M.E."/>
            <person name="Mackinder L."/>
            <person name="Mock T."/>
            <person name="Mueller-Roeber B."/>
            <person name="Pagarete A."/>
            <person name="Parker M."/>
            <person name="Probert I."/>
            <person name="Quesneville H."/>
            <person name="Raines C."/>
            <person name="Rensing S.A."/>
            <person name="Riano-Pachon D.M."/>
            <person name="Richier S."/>
            <person name="Rokitta S."/>
            <person name="Shiraiwa Y."/>
            <person name="Soanes D.M."/>
            <person name="van der Giezen M."/>
            <person name="Wahlund T.M."/>
            <person name="Williams B."/>
            <person name="Wilson W."/>
            <person name="Wolfe G."/>
            <person name="Wurch L.L."/>
        </authorList>
    </citation>
    <scope>NUCLEOTIDE SEQUENCE</scope>
</reference>
<dbReference type="RefSeq" id="XP_005787036.1">
    <property type="nucleotide sequence ID" value="XM_005786979.1"/>
</dbReference>
<dbReference type="GO" id="GO:0016491">
    <property type="term" value="F:oxidoreductase activity"/>
    <property type="evidence" value="ECO:0007669"/>
    <property type="project" value="InterPro"/>
</dbReference>
<dbReference type="AlphaFoldDB" id="A0A0D3KFS2"/>
<sequence length="471" mass="51224">MLPIRRGLATMLGLEVFESSSASLFGGEKKLSVRDFALPSEYANRNVVLLARPSNAPLPDALPAGAGGFSVLGVVQLSGGTAPYENRQAFESDVSRHQVPPGSEVYRKYAGESGGAWPGPLGDVYAWSIDSAEPKPEWHARFQGGATPAITRRHKSFFTVEMPSGADGLGAAKVASTITYPAKPPAGRHSGRLMEPSIWPRIAPIWPSSTHFPHPVDSLHEEDDTRLVDVEDGRTCAEPPTLDSHGFELCRSPCVATDLDDAAQLEAYLAQTARLVQRATRADLVVPFHHARDRFGKRGGAVERVHGDYTAASGPQMLQEPGVEAMSTMRRGAILNVWRNVSSEAVRSKPLALCHVGSVAPDDGGEGRAERRMGMNLSLHYSPAHRWSYFPRMTRDEALVFYTYDGRADEPRFTFHAAFDPLPDTAPDAPPRVAMIVRCAALFETSSDTGGSATQEWSGENAFEFLLRNFN</sequence>
<evidence type="ECO:0008006" key="4">
    <source>
        <dbReference type="Google" id="ProtNLM"/>
    </source>
</evidence>
<reference evidence="2" key="2">
    <citation type="submission" date="2024-10" db="UniProtKB">
        <authorList>
            <consortium name="EnsemblProtists"/>
        </authorList>
    </citation>
    <scope>IDENTIFICATION</scope>
</reference>
<keyword evidence="3" id="KW-1185">Reference proteome</keyword>
<organism evidence="2 3">
    <name type="scientific">Emiliania huxleyi (strain CCMP1516)</name>
    <dbReference type="NCBI Taxonomy" id="280463"/>
    <lineage>
        <taxon>Eukaryota</taxon>
        <taxon>Haptista</taxon>
        <taxon>Haptophyta</taxon>
        <taxon>Prymnesiophyceae</taxon>
        <taxon>Isochrysidales</taxon>
        <taxon>Noelaerhabdaceae</taxon>
        <taxon>Emiliania</taxon>
    </lineage>
</organism>
<dbReference type="KEGG" id="ehx:EMIHUDRAFT_252848"/>
<dbReference type="Proteomes" id="UP000013827">
    <property type="component" value="Unassembled WGS sequence"/>
</dbReference>
<dbReference type="EnsemblProtists" id="EOD34607">
    <property type="protein sequence ID" value="EOD34607"/>
    <property type="gene ID" value="EMIHUDRAFT_252848"/>
</dbReference>
<dbReference type="HOGENOM" id="CLU_580678_0_0_1"/>
<proteinExistence type="inferred from homology"/>
<comment type="similarity">
    <text evidence="1">Belongs to the asaB hydroxylase/desaturase family.</text>
</comment>
<evidence type="ECO:0000313" key="3">
    <source>
        <dbReference type="Proteomes" id="UP000013827"/>
    </source>
</evidence>
<name>A0A0D3KFS2_EMIH1</name>
<dbReference type="InterPro" id="IPR044053">
    <property type="entry name" value="AsaB-like"/>
</dbReference>
<evidence type="ECO:0000313" key="2">
    <source>
        <dbReference type="EnsemblProtists" id="EOD34607"/>
    </source>
</evidence>
<dbReference type="NCBIfam" id="NF041278">
    <property type="entry name" value="CmcJ_NvfI_EfuI"/>
    <property type="match status" value="1"/>
</dbReference>
<dbReference type="PANTHER" id="PTHR34598:SF3">
    <property type="entry name" value="OXIDOREDUCTASE AN1597"/>
    <property type="match status" value="1"/>
</dbReference>
<dbReference type="PANTHER" id="PTHR34598">
    <property type="entry name" value="BLL6449 PROTEIN"/>
    <property type="match status" value="1"/>
</dbReference>